<dbReference type="HOGENOM" id="CLU_2830985_0_0_1"/>
<evidence type="ECO:0000313" key="1">
    <source>
        <dbReference type="EMBL" id="EMD38891.1"/>
    </source>
</evidence>
<name>M2RJA6_CERS8</name>
<dbReference type="EMBL" id="KB445794">
    <property type="protein sequence ID" value="EMD38891.1"/>
    <property type="molecule type" value="Genomic_DNA"/>
</dbReference>
<gene>
    <name evidence="1" type="ORF">CERSUDRAFT_92931</name>
</gene>
<dbReference type="AlphaFoldDB" id="M2RJA6"/>
<dbReference type="Proteomes" id="UP000016930">
    <property type="component" value="Unassembled WGS sequence"/>
</dbReference>
<accession>M2RJA6</accession>
<sequence>MTVLSAFDCEDWKKETLEWWNRIVFGAMAKETFKTTTRKDGKSGLALLRAERAEKATEVENSSDCQ</sequence>
<keyword evidence="2" id="KW-1185">Reference proteome</keyword>
<reference evidence="1 2" key="1">
    <citation type="journal article" date="2012" name="Proc. Natl. Acad. Sci. U.S.A.">
        <title>Comparative genomics of Ceriporiopsis subvermispora and Phanerochaete chrysosporium provide insight into selective ligninolysis.</title>
        <authorList>
            <person name="Fernandez-Fueyo E."/>
            <person name="Ruiz-Duenas F.J."/>
            <person name="Ferreira P."/>
            <person name="Floudas D."/>
            <person name="Hibbett D.S."/>
            <person name="Canessa P."/>
            <person name="Larrondo L.F."/>
            <person name="James T.Y."/>
            <person name="Seelenfreund D."/>
            <person name="Lobos S."/>
            <person name="Polanco R."/>
            <person name="Tello M."/>
            <person name="Honda Y."/>
            <person name="Watanabe T."/>
            <person name="Watanabe T."/>
            <person name="Ryu J.S."/>
            <person name="Kubicek C.P."/>
            <person name="Schmoll M."/>
            <person name="Gaskell J."/>
            <person name="Hammel K.E."/>
            <person name="St John F.J."/>
            <person name="Vanden Wymelenberg A."/>
            <person name="Sabat G."/>
            <person name="Splinter BonDurant S."/>
            <person name="Syed K."/>
            <person name="Yadav J.S."/>
            <person name="Doddapaneni H."/>
            <person name="Subramanian V."/>
            <person name="Lavin J.L."/>
            <person name="Oguiza J.A."/>
            <person name="Perez G."/>
            <person name="Pisabarro A.G."/>
            <person name="Ramirez L."/>
            <person name="Santoyo F."/>
            <person name="Master E."/>
            <person name="Coutinho P.M."/>
            <person name="Henrissat B."/>
            <person name="Lombard V."/>
            <person name="Magnuson J.K."/>
            <person name="Kuees U."/>
            <person name="Hori C."/>
            <person name="Igarashi K."/>
            <person name="Samejima M."/>
            <person name="Held B.W."/>
            <person name="Barry K.W."/>
            <person name="LaButti K.M."/>
            <person name="Lapidus A."/>
            <person name="Lindquist E.A."/>
            <person name="Lucas S.M."/>
            <person name="Riley R."/>
            <person name="Salamov A.A."/>
            <person name="Hoffmeister D."/>
            <person name="Schwenk D."/>
            <person name="Hadar Y."/>
            <person name="Yarden O."/>
            <person name="de Vries R.P."/>
            <person name="Wiebenga A."/>
            <person name="Stenlid J."/>
            <person name="Eastwood D."/>
            <person name="Grigoriev I.V."/>
            <person name="Berka R.M."/>
            <person name="Blanchette R.A."/>
            <person name="Kersten P."/>
            <person name="Martinez A.T."/>
            <person name="Vicuna R."/>
            <person name="Cullen D."/>
        </authorList>
    </citation>
    <scope>NUCLEOTIDE SEQUENCE [LARGE SCALE GENOMIC DNA]</scope>
    <source>
        <strain evidence="1 2">B</strain>
    </source>
</reference>
<organism evidence="1 2">
    <name type="scientific">Ceriporiopsis subvermispora (strain B)</name>
    <name type="common">White-rot fungus</name>
    <name type="synonym">Gelatoporia subvermispora</name>
    <dbReference type="NCBI Taxonomy" id="914234"/>
    <lineage>
        <taxon>Eukaryota</taxon>
        <taxon>Fungi</taxon>
        <taxon>Dikarya</taxon>
        <taxon>Basidiomycota</taxon>
        <taxon>Agaricomycotina</taxon>
        <taxon>Agaricomycetes</taxon>
        <taxon>Polyporales</taxon>
        <taxon>Gelatoporiaceae</taxon>
        <taxon>Gelatoporia</taxon>
    </lineage>
</organism>
<protein>
    <submittedName>
        <fullName evidence="1">Uncharacterized protein</fullName>
    </submittedName>
</protein>
<proteinExistence type="predicted"/>
<evidence type="ECO:0000313" key="2">
    <source>
        <dbReference type="Proteomes" id="UP000016930"/>
    </source>
</evidence>